<gene>
    <name evidence="3" type="ORF">METZ01_LOCUS448118</name>
</gene>
<dbReference type="InterPro" id="IPR002882">
    <property type="entry name" value="CofD"/>
</dbReference>
<evidence type="ECO:0008006" key="4">
    <source>
        <dbReference type="Google" id="ProtNLM"/>
    </source>
</evidence>
<evidence type="ECO:0000256" key="2">
    <source>
        <dbReference type="ARBA" id="ARBA00022842"/>
    </source>
</evidence>
<dbReference type="InterPro" id="IPR038136">
    <property type="entry name" value="CofD-like_dom_sf"/>
</dbReference>
<evidence type="ECO:0000256" key="1">
    <source>
        <dbReference type="ARBA" id="ARBA00022679"/>
    </source>
</evidence>
<sequence>VICVLAGGVGAARLLVGLVRVVPPEEIVAVVNTADDVMLHGLHISPDLDTVTYTLAGAHNTETGWGLAGETWEAMGALKSLGGPTWFSLGDRDLGTHMYRTGRLAEGAGLAEVTAEIASSFGLGVRLLPMTEDRVATMVTLAEGDRPG</sequence>
<dbReference type="GO" id="GO:0000287">
    <property type="term" value="F:magnesium ion binding"/>
    <property type="evidence" value="ECO:0007669"/>
    <property type="project" value="InterPro"/>
</dbReference>
<dbReference type="PANTHER" id="PTHR43007">
    <property type="entry name" value="2-PHOSPHO-L-LACTATE TRANSFERASE"/>
    <property type="match status" value="1"/>
</dbReference>
<dbReference type="SUPFAM" id="SSF142338">
    <property type="entry name" value="CofD-like"/>
    <property type="match status" value="1"/>
</dbReference>
<keyword evidence="2" id="KW-0460">Magnesium</keyword>
<accession>A0A382ZIC8</accession>
<feature type="non-terminal residue" evidence="3">
    <location>
        <position position="1"/>
    </location>
</feature>
<dbReference type="GO" id="GO:0043743">
    <property type="term" value="F:LPPG:FO 2-phospho-L-lactate transferase activity"/>
    <property type="evidence" value="ECO:0007669"/>
    <property type="project" value="InterPro"/>
</dbReference>
<proteinExistence type="predicted"/>
<keyword evidence="1" id="KW-0808">Transferase</keyword>
<dbReference type="Gene3D" id="1.10.8.240">
    <property type="entry name" value="CofD-like domain"/>
    <property type="match status" value="1"/>
</dbReference>
<protein>
    <recommendedName>
        <fullName evidence="4">2-phospho-L-lactate transferase</fullName>
    </recommendedName>
</protein>
<name>A0A382ZIC8_9ZZZZ</name>
<dbReference type="Pfam" id="PF01933">
    <property type="entry name" value="CofD"/>
    <property type="match status" value="1"/>
</dbReference>
<dbReference type="PANTHER" id="PTHR43007:SF1">
    <property type="entry name" value="2-PHOSPHO-L-LACTATE TRANSFERASE"/>
    <property type="match status" value="1"/>
</dbReference>
<dbReference type="AlphaFoldDB" id="A0A382ZIC8"/>
<organism evidence="3">
    <name type="scientific">marine metagenome</name>
    <dbReference type="NCBI Taxonomy" id="408172"/>
    <lineage>
        <taxon>unclassified sequences</taxon>
        <taxon>metagenomes</taxon>
        <taxon>ecological metagenomes</taxon>
    </lineage>
</organism>
<feature type="non-terminal residue" evidence="3">
    <location>
        <position position="148"/>
    </location>
</feature>
<evidence type="ECO:0000313" key="3">
    <source>
        <dbReference type="EMBL" id="SVD95264.1"/>
    </source>
</evidence>
<reference evidence="3" key="1">
    <citation type="submission" date="2018-05" db="EMBL/GenBank/DDBJ databases">
        <authorList>
            <person name="Lanie J.A."/>
            <person name="Ng W.-L."/>
            <person name="Kazmierczak K.M."/>
            <person name="Andrzejewski T.M."/>
            <person name="Davidsen T.M."/>
            <person name="Wayne K.J."/>
            <person name="Tettelin H."/>
            <person name="Glass J.I."/>
            <person name="Rusch D."/>
            <person name="Podicherti R."/>
            <person name="Tsui H.-C.T."/>
            <person name="Winkler M.E."/>
        </authorList>
    </citation>
    <scope>NUCLEOTIDE SEQUENCE</scope>
</reference>
<dbReference type="EMBL" id="UINC01184173">
    <property type="protein sequence ID" value="SVD95264.1"/>
    <property type="molecule type" value="Genomic_DNA"/>
</dbReference>
<dbReference type="InterPro" id="IPR010115">
    <property type="entry name" value="FbiA/CofD"/>
</dbReference>